<dbReference type="PANTHER" id="PTHR43194:SF2">
    <property type="entry name" value="PEROXISOMAL MEMBRANE PROTEIN LPX1"/>
    <property type="match status" value="1"/>
</dbReference>
<keyword evidence="2" id="KW-0378">Hydrolase</keyword>
<evidence type="ECO:0000313" key="3">
    <source>
        <dbReference type="Proteomes" id="UP001610861"/>
    </source>
</evidence>
<dbReference type="EMBL" id="JBIQWL010000012">
    <property type="protein sequence ID" value="MFH8252746.1"/>
    <property type="molecule type" value="Genomic_DNA"/>
</dbReference>
<organism evidence="2 3">
    <name type="scientific">Microbacterium alkaliflavum</name>
    <dbReference type="NCBI Taxonomy" id="3248839"/>
    <lineage>
        <taxon>Bacteria</taxon>
        <taxon>Bacillati</taxon>
        <taxon>Actinomycetota</taxon>
        <taxon>Actinomycetes</taxon>
        <taxon>Micrococcales</taxon>
        <taxon>Microbacteriaceae</taxon>
        <taxon>Microbacterium</taxon>
    </lineage>
</organism>
<dbReference type="Gene3D" id="3.40.50.1820">
    <property type="entry name" value="alpha/beta hydrolase"/>
    <property type="match status" value="1"/>
</dbReference>
<dbReference type="SUPFAM" id="SSF53474">
    <property type="entry name" value="alpha/beta-Hydrolases"/>
    <property type="match status" value="1"/>
</dbReference>
<accession>A0ABW7QCY2</accession>
<evidence type="ECO:0000313" key="2">
    <source>
        <dbReference type="EMBL" id="MFH8252746.1"/>
    </source>
</evidence>
<proteinExistence type="predicted"/>
<evidence type="ECO:0000259" key="1">
    <source>
        <dbReference type="Pfam" id="PF12697"/>
    </source>
</evidence>
<dbReference type="InterPro" id="IPR029058">
    <property type="entry name" value="AB_hydrolase_fold"/>
</dbReference>
<comment type="caution">
    <text evidence="2">The sequence shown here is derived from an EMBL/GenBank/DDBJ whole genome shotgun (WGS) entry which is preliminary data.</text>
</comment>
<feature type="domain" description="AB hydrolase-1" evidence="1">
    <location>
        <begin position="73"/>
        <end position="234"/>
    </location>
</feature>
<reference evidence="2 3" key="1">
    <citation type="submission" date="2024-09" db="EMBL/GenBank/DDBJ databases">
        <authorList>
            <person name="Pan X."/>
        </authorList>
    </citation>
    <scope>NUCLEOTIDE SEQUENCE [LARGE SCALE GENOMIC DNA]</scope>
    <source>
        <strain evidence="2 3">B2969</strain>
    </source>
</reference>
<protein>
    <submittedName>
        <fullName evidence="2">Alpha/beta hydrolase</fullName>
    </submittedName>
</protein>
<dbReference type="InterPro" id="IPR050228">
    <property type="entry name" value="Carboxylesterase_BioH"/>
</dbReference>
<dbReference type="RefSeq" id="WP_397558177.1">
    <property type="nucleotide sequence ID" value="NZ_JBIQWL010000012.1"/>
</dbReference>
<dbReference type="Proteomes" id="UP001610861">
    <property type="component" value="Unassembled WGS sequence"/>
</dbReference>
<gene>
    <name evidence="2" type="ORF">ACH3VR_20435</name>
</gene>
<dbReference type="PANTHER" id="PTHR43194">
    <property type="entry name" value="HYDROLASE ALPHA/BETA FOLD FAMILY"/>
    <property type="match status" value="1"/>
</dbReference>
<dbReference type="GO" id="GO:0016787">
    <property type="term" value="F:hydrolase activity"/>
    <property type="evidence" value="ECO:0007669"/>
    <property type="project" value="UniProtKB-KW"/>
</dbReference>
<dbReference type="Pfam" id="PF12697">
    <property type="entry name" value="Abhydrolase_6"/>
    <property type="match status" value="1"/>
</dbReference>
<keyword evidence="3" id="KW-1185">Reference proteome</keyword>
<name>A0ABW7QCY2_9MICO</name>
<sequence>MNPTWTRRLFRTASTVSPELAGRLALRAFFVTQPRLALREQDAATDAAADRGAIRVRGKDVVTYSWGAGDETVLLVHGWRGRASQFAPLVRELVAEGFHVVAFDAPAHGASPAAPTDIRDWIAAIDELQRRQGRFRLVVGHSFGALATLTAVRAGTTTARVATIAGAGTPQVFVDQFSMMLDLTPRAKAAFERRFHAKFGEDAASMRRRFDAVADPLLPHVELLSVHDDTDRQVPATASADLVEAHGGRARLVRTHGLGHNRVLADDVTLDAVTAFATGGLARVDELLARAA</sequence>
<dbReference type="InterPro" id="IPR000073">
    <property type="entry name" value="AB_hydrolase_1"/>
</dbReference>